<dbReference type="OrthoDB" id="9772924at2"/>
<dbReference type="InterPro" id="IPR039424">
    <property type="entry name" value="SBP_5"/>
</dbReference>
<dbReference type="SUPFAM" id="SSF53850">
    <property type="entry name" value="Periplasmic binding protein-like II"/>
    <property type="match status" value="1"/>
</dbReference>
<dbReference type="InterPro" id="IPR000914">
    <property type="entry name" value="SBP_5_dom"/>
</dbReference>
<dbReference type="PANTHER" id="PTHR30290:SF64">
    <property type="entry name" value="ABC TRANSPORTER PERIPLASMIC BINDING PROTEIN"/>
    <property type="match status" value="1"/>
</dbReference>
<evidence type="ECO:0000313" key="3">
    <source>
        <dbReference type="EMBL" id="CEO88525.1"/>
    </source>
</evidence>
<dbReference type="Gene3D" id="3.40.190.10">
    <property type="entry name" value="Periplasmic binding protein-like II"/>
    <property type="match status" value="1"/>
</dbReference>
<evidence type="ECO:0000256" key="1">
    <source>
        <dbReference type="ARBA" id="ARBA00022729"/>
    </source>
</evidence>
<evidence type="ECO:0000259" key="2">
    <source>
        <dbReference type="Pfam" id="PF00496"/>
    </source>
</evidence>
<organism evidence="3 4">
    <name type="scientific">Syntrophaceticus schinkii</name>
    <dbReference type="NCBI Taxonomy" id="499207"/>
    <lineage>
        <taxon>Bacteria</taxon>
        <taxon>Bacillati</taxon>
        <taxon>Bacillota</taxon>
        <taxon>Clostridia</taxon>
        <taxon>Thermoanaerobacterales</taxon>
        <taxon>Thermoanaerobacterales Family III. Incertae Sedis</taxon>
        <taxon>Syntrophaceticus</taxon>
    </lineage>
</organism>
<dbReference type="AlphaFoldDB" id="A0A0B7MEM9"/>
<keyword evidence="4" id="KW-1185">Reference proteome</keyword>
<dbReference type="GO" id="GO:0015833">
    <property type="term" value="P:peptide transport"/>
    <property type="evidence" value="ECO:0007669"/>
    <property type="project" value="TreeGrafter"/>
</dbReference>
<gene>
    <name evidence="3" type="ORF">SSCH_200016</name>
</gene>
<name>A0A0B7MEM9_9FIRM</name>
<dbReference type="Pfam" id="PF00496">
    <property type="entry name" value="SBP_bac_5"/>
    <property type="match status" value="1"/>
</dbReference>
<protein>
    <recommendedName>
        <fullName evidence="2">Solute-binding protein family 5 domain-containing protein</fullName>
    </recommendedName>
</protein>
<dbReference type="PANTHER" id="PTHR30290">
    <property type="entry name" value="PERIPLASMIC BINDING COMPONENT OF ABC TRANSPORTER"/>
    <property type="match status" value="1"/>
</dbReference>
<sequence length="175" mass="19422">MGNWKRIIVLFLVLVCVLGALTGCGDKTKSDPDRVLRIGTTVANDTFNATTAGGAMGRLNYNAFTNAPFLITNEKGEVLPFFMRSWKSSADNKSMTFKIAKGVLWHDGKPVTAEDVKFTFDFLAKQGSIYTKKVVSCDIVDDETLTLTFTEPSGYAFLVEWPIMFMFSQSIFGKK</sequence>
<dbReference type="PROSITE" id="PS51257">
    <property type="entry name" value="PROKAR_LIPOPROTEIN"/>
    <property type="match status" value="1"/>
</dbReference>
<dbReference type="GO" id="GO:0042884">
    <property type="term" value="P:microcin transport"/>
    <property type="evidence" value="ECO:0007669"/>
    <property type="project" value="TreeGrafter"/>
</dbReference>
<evidence type="ECO:0000313" key="4">
    <source>
        <dbReference type="Proteomes" id="UP000046155"/>
    </source>
</evidence>
<keyword evidence="1" id="KW-0732">Signal</keyword>
<accession>A0A0B7MEM9</accession>
<reference evidence="4" key="1">
    <citation type="submission" date="2015-01" db="EMBL/GenBank/DDBJ databases">
        <authorList>
            <person name="Manzoor Shahid"/>
            <person name="Zubair Saima"/>
        </authorList>
    </citation>
    <scope>NUCLEOTIDE SEQUENCE [LARGE SCALE GENOMIC DNA]</scope>
    <source>
        <strain evidence="4">Sp3</strain>
    </source>
</reference>
<proteinExistence type="predicted"/>
<dbReference type="Proteomes" id="UP000046155">
    <property type="component" value="Unassembled WGS sequence"/>
</dbReference>
<feature type="domain" description="Solute-binding protein family 5" evidence="2">
    <location>
        <begin position="80"/>
        <end position="168"/>
    </location>
</feature>
<dbReference type="EMBL" id="CDRZ01000113">
    <property type="protein sequence ID" value="CEO88525.1"/>
    <property type="molecule type" value="Genomic_DNA"/>
</dbReference>
<dbReference type="GO" id="GO:1904680">
    <property type="term" value="F:peptide transmembrane transporter activity"/>
    <property type="evidence" value="ECO:0007669"/>
    <property type="project" value="TreeGrafter"/>
</dbReference>
<dbReference type="GO" id="GO:0030288">
    <property type="term" value="C:outer membrane-bounded periplasmic space"/>
    <property type="evidence" value="ECO:0007669"/>
    <property type="project" value="TreeGrafter"/>
</dbReference>